<dbReference type="PANTHER" id="PTHR42718:SF46">
    <property type="entry name" value="BLR6921 PROTEIN"/>
    <property type="match status" value="1"/>
</dbReference>
<evidence type="ECO:0000256" key="6">
    <source>
        <dbReference type="ARBA" id="ARBA00023136"/>
    </source>
</evidence>
<feature type="transmembrane region" description="Helical" evidence="8">
    <location>
        <begin position="85"/>
        <end position="103"/>
    </location>
</feature>
<dbReference type="PRINTS" id="PR01036">
    <property type="entry name" value="TCRTETB"/>
</dbReference>
<feature type="region of interest" description="Disordered" evidence="7">
    <location>
        <begin position="447"/>
        <end position="467"/>
    </location>
</feature>
<feature type="transmembrane region" description="Helical" evidence="8">
    <location>
        <begin position="178"/>
        <end position="200"/>
    </location>
</feature>
<keyword evidence="2" id="KW-0813">Transport</keyword>
<evidence type="ECO:0000256" key="2">
    <source>
        <dbReference type="ARBA" id="ARBA00022448"/>
    </source>
</evidence>
<keyword evidence="3" id="KW-1003">Cell membrane</keyword>
<evidence type="ECO:0000256" key="4">
    <source>
        <dbReference type="ARBA" id="ARBA00022692"/>
    </source>
</evidence>
<feature type="transmembrane region" description="Helical" evidence="8">
    <location>
        <begin position="334"/>
        <end position="361"/>
    </location>
</feature>
<feature type="transmembrane region" description="Helical" evidence="8">
    <location>
        <begin position="282"/>
        <end position="302"/>
    </location>
</feature>
<comment type="subcellular location">
    <subcellularLocation>
        <location evidence="1">Cell membrane</location>
        <topology evidence="1">Multi-pass membrane protein</topology>
    </subcellularLocation>
</comment>
<evidence type="ECO:0000256" key="3">
    <source>
        <dbReference type="ARBA" id="ARBA00022475"/>
    </source>
</evidence>
<evidence type="ECO:0000256" key="5">
    <source>
        <dbReference type="ARBA" id="ARBA00022989"/>
    </source>
</evidence>
<feature type="transmembrane region" description="Helical" evidence="8">
    <location>
        <begin position="206"/>
        <end position="224"/>
    </location>
</feature>
<reference evidence="11" key="1">
    <citation type="journal article" date="2017" name="Int. J. Syst. Evol. Microbiol.">
        <title>Notoacmeibacter marinus gen. nov., sp. nov., isolated from the gut of a limpet and proposal of Notoacmeibacteraceae fam. nov. in the order Rhizobiales of the class Alphaproteobacteria.</title>
        <authorList>
            <person name="Huang Z."/>
            <person name="Guo F."/>
            <person name="Lai Q."/>
        </authorList>
    </citation>
    <scope>NUCLEOTIDE SEQUENCE [LARGE SCALE GENOMIC DNA]</scope>
    <source>
        <strain evidence="11">XMTR2A4</strain>
    </source>
</reference>
<dbReference type="AlphaFoldDB" id="A0A231V3R5"/>
<evidence type="ECO:0000313" key="10">
    <source>
        <dbReference type="EMBL" id="OXT02825.1"/>
    </source>
</evidence>
<evidence type="ECO:0000256" key="7">
    <source>
        <dbReference type="SAM" id="MobiDB-lite"/>
    </source>
</evidence>
<dbReference type="PROSITE" id="PS50850">
    <property type="entry name" value="MFS"/>
    <property type="match status" value="1"/>
</dbReference>
<gene>
    <name evidence="10" type="ORF">B7H23_00190</name>
</gene>
<feature type="transmembrane region" description="Helical" evidence="8">
    <location>
        <begin position="373"/>
        <end position="394"/>
    </location>
</feature>
<feature type="transmembrane region" description="Helical" evidence="8">
    <location>
        <begin position="60"/>
        <end position="79"/>
    </location>
</feature>
<comment type="caution">
    <text evidence="10">The sequence shown here is derived from an EMBL/GenBank/DDBJ whole genome shotgun (WGS) entry which is preliminary data.</text>
</comment>
<feature type="domain" description="Major facilitator superfamily (MFS) profile" evidence="9">
    <location>
        <begin position="1"/>
        <end position="435"/>
    </location>
</feature>
<dbReference type="SUPFAM" id="SSF103473">
    <property type="entry name" value="MFS general substrate transporter"/>
    <property type="match status" value="1"/>
</dbReference>
<organism evidence="10 11">
    <name type="scientific">Notoacmeibacter marinus</name>
    <dbReference type="NCBI Taxonomy" id="1876515"/>
    <lineage>
        <taxon>Bacteria</taxon>
        <taxon>Pseudomonadati</taxon>
        <taxon>Pseudomonadota</taxon>
        <taxon>Alphaproteobacteria</taxon>
        <taxon>Hyphomicrobiales</taxon>
        <taxon>Notoacmeibacteraceae</taxon>
        <taxon>Notoacmeibacter</taxon>
    </lineage>
</organism>
<dbReference type="Gene3D" id="1.20.1250.20">
    <property type="entry name" value="MFS general substrate transporter like domains"/>
    <property type="match status" value="1"/>
</dbReference>
<dbReference type="InterPro" id="IPR036259">
    <property type="entry name" value="MFS_trans_sf"/>
</dbReference>
<keyword evidence="6 8" id="KW-0472">Membrane</keyword>
<feature type="transmembrane region" description="Helical" evidence="8">
    <location>
        <begin position="143"/>
        <end position="166"/>
    </location>
</feature>
<sequence length="467" mass="48645">MEQIDSTVIATALPAIAEDIGTRPVALKLALTAYLVSLAIFIPISGWMADRIGSRNVFRIAIGVFVIGSLSCALSATLAQFVGARFLQGMGGAMMTPVARLILVRTTPKDRLVDAMALLTIPALIGPFLGPPLGGFITTYVSWHWIFLINLPIGLVGIVLAGVYVPDMRSETRQPIDRTGFALAAIAASGIIFGLSVISLPALPPAVGVATVFAGLVAAWLYILHARKAVAPLLDLSLFAIRSYRSSVLGMSLFRMGSGAVPFLMPLLLQLVFGYTPFQSGLITFMGAVGALMVKFVAPAILRRTGFRLALSVAALVGGLLIGVAGFFTETTPVAVILLTLLIGGLFRSLFFTAGNALIFADIDSARAAPATATTSVLQQVSIALGVALGGAILELSSTADGVVTQTSFLIAFLTIGGISVIAAIPFLLLPTSTGADVSGHRKYLHVGRDDGGTRPGPSIMRNDEPG</sequence>
<dbReference type="InterPro" id="IPR020846">
    <property type="entry name" value="MFS_dom"/>
</dbReference>
<dbReference type="Gene3D" id="1.20.1720.10">
    <property type="entry name" value="Multidrug resistance protein D"/>
    <property type="match status" value="1"/>
</dbReference>
<accession>A0A231V3R5</accession>
<evidence type="ECO:0000256" key="8">
    <source>
        <dbReference type="SAM" id="Phobius"/>
    </source>
</evidence>
<dbReference type="GO" id="GO:0005886">
    <property type="term" value="C:plasma membrane"/>
    <property type="evidence" value="ECO:0007669"/>
    <property type="project" value="UniProtKB-SubCell"/>
</dbReference>
<keyword evidence="11" id="KW-1185">Reference proteome</keyword>
<keyword evidence="4 8" id="KW-0812">Transmembrane</keyword>
<dbReference type="Proteomes" id="UP000215405">
    <property type="component" value="Unassembled WGS sequence"/>
</dbReference>
<feature type="transmembrane region" description="Helical" evidence="8">
    <location>
        <begin position="253"/>
        <end position="276"/>
    </location>
</feature>
<dbReference type="GO" id="GO:0022857">
    <property type="term" value="F:transmembrane transporter activity"/>
    <property type="evidence" value="ECO:0007669"/>
    <property type="project" value="InterPro"/>
</dbReference>
<feature type="transmembrane region" description="Helical" evidence="8">
    <location>
        <begin position="115"/>
        <end position="137"/>
    </location>
</feature>
<feature type="transmembrane region" description="Helical" evidence="8">
    <location>
        <begin position="409"/>
        <end position="430"/>
    </location>
</feature>
<keyword evidence="5 8" id="KW-1133">Transmembrane helix</keyword>
<dbReference type="InterPro" id="IPR011701">
    <property type="entry name" value="MFS"/>
</dbReference>
<evidence type="ECO:0000313" key="11">
    <source>
        <dbReference type="Proteomes" id="UP000215405"/>
    </source>
</evidence>
<dbReference type="Pfam" id="PF07690">
    <property type="entry name" value="MFS_1"/>
    <property type="match status" value="1"/>
</dbReference>
<protein>
    <submittedName>
        <fullName evidence="10">MFS transporter</fullName>
    </submittedName>
</protein>
<evidence type="ECO:0000259" key="9">
    <source>
        <dbReference type="PROSITE" id="PS50850"/>
    </source>
</evidence>
<dbReference type="EMBL" id="NBYO01000001">
    <property type="protein sequence ID" value="OXT02825.1"/>
    <property type="molecule type" value="Genomic_DNA"/>
</dbReference>
<proteinExistence type="predicted"/>
<feature type="transmembrane region" description="Helical" evidence="8">
    <location>
        <begin position="309"/>
        <end position="328"/>
    </location>
</feature>
<feature type="transmembrane region" description="Helical" evidence="8">
    <location>
        <begin position="27"/>
        <end position="48"/>
    </location>
</feature>
<dbReference type="PANTHER" id="PTHR42718">
    <property type="entry name" value="MAJOR FACILITATOR SUPERFAMILY MULTIDRUG TRANSPORTER MFSC"/>
    <property type="match status" value="1"/>
</dbReference>
<name>A0A231V3R5_9HYPH</name>
<evidence type="ECO:0000256" key="1">
    <source>
        <dbReference type="ARBA" id="ARBA00004651"/>
    </source>
</evidence>